<reference evidence="3" key="1">
    <citation type="submission" date="2016-10" db="EMBL/GenBank/DDBJ databases">
        <authorList>
            <person name="Varghese N."/>
            <person name="Submissions S."/>
        </authorList>
    </citation>
    <scope>NUCLEOTIDE SEQUENCE [LARGE SCALE GENOMIC DNA]</scope>
    <source>
        <strain evidence="3">DSM 45962</strain>
    </source>
</reference>
<dbReference type="AlphaFoldDB" id="A0A1I1HNI5"/>
<keyword evidence="3" id="KW-1185">Reference proteome</keyword>
<protein>
    <submittedName>
        <fullName evidence="2">Uncharacterized protein</fullName>
    </submittedName>
</protein>
<feature type="region of interest" description="Disordered" evidence="1">
    <location>
        <begin position="79"/>
        <end position="111"/>
    </location>
</feature>
<feature type="compositionally biased region" description="Polar residues" evidence="1">
    <location>
        <begin position="102"/>
        <end position="111"/>
    </location>
</feature>
<dbReference type="RefSeq" id="WP_091554232.1">
    <property type="nucleotide sequence ID" value="NZ_BNAC01000002.1"/>
</dbReference>
<evidence type="ECO:0000313" key="3">
    <source>
        <dbReference type="Proteomes" id="UP000199022"/>
    </source>
</evidence>
<gene>
    <name evidence="2" type="ORF">SAMN05661030_0448</name>
</gene>
<sequence length="111" mass="11673">MLGALPAGVGSPSGGEDGTDEERLTLWIVSSAELAIEQAETEAEEYVIGPQGVSNLRFAHSSALSDVPGDGAETFSLMRDSRLSPDDQPTTHPGTGTEREVNLSSDVRTSR</sequence>
<feature type="region of interest" description="Disordered" evidence="1">
    <location>
        <begin position="1"/>
        <end position="22"/>
    </location>
</feature>
<dbReference type="Proteomes" id="UP000199022">
    <property type="component" value="Unassembled WGS sequence"/>
</dbReference>
<evidence type="ECO:0000313" key="2">
    <source>
        <dbReference type="EMBL" id="SFC23538.1"/>
    </source>
</evidence>
<name>A0A1I1HNI5_9ACTN</name>
<dbReference type="EMBL" id="FOMD01000001">
    <property type="protein sequence ID" value="SFC23538.1"/>
    <property type="molecule type" value="Genomic_DNA"/>
</dbReference>
<proteinExistence type="predicted"/>
<evidence type="ECO:0000256" key="1">
    <source>
        <dbReference type="SAM" id="MobiDB-lite"/>
    </source>
</evidence>
<dbReference type="STRING" id="1225127.SAMN05661030_0448"/>
<organism evidence="2 3">
    <name type="scientific">Klenkia taihuensis</name>
    <dbReference type="NCBI Taxonomy" id="1225127"/>
    <lineage>
        <taxon>Bacteria</taxon>
        <taxon>Bacillati</taxon>
        <taxon>Actinomycetota</taxon>
        <taxon>Actinomycetes</taxon>
        <taxon>Geodermatophilales</taxon>
        <taxon>Geodermatophilaceae</taxon>
        <taxon>Klenkia</taxon>
    </lineage>
</organism>
<accession>A0A1I1HNI5</accession>